<comment type="subcellular location">
    <subcellularLocation>
        <location evidence="1">Membrane</location>
        <topology evidence="1">Single-pass type I membrane protein</topology>
    </subcellularLocation>
</comment>
<dbReference type="PROSITE" id="PS51328">
    <property type="entry name" value="L_LECTIN_LIKE"/>
    <property type="match status" value="1"/>
</dbReference>
<protein>
    <recommendedName>
        <fullName evidence="10">L-type lectin-like domain-containing protein</fullName>
    </recommendedName>
</protein>
<evidence type="ECO:0000256" key="6">
    <source>
        <dbReference type="SAM" id="Coils"/>
    </source>
</evidence>
<keyword evidence="12" id="KW-1185">Reference proteome</keyword>
<evidence type="ECO:0000256" key="8">
    <source>
        <dbReference type="SAM" id="Phobius"/>
    </source>
</evidence>
<accession>A0A0B7NUH1</accession>
<feature type="signal peptide" evidence="9">
    <location>
        <begin position="1"/>
        <end position="20"/>
    </location>
</feature>
<feature type="region of interest" description="Disordered" evidence="7">
    <location>
        <begin position="256"/>
        <end position="288"/>
    </location>
</feature>
<feature type="domain" description="L-type lectin-like" evidence="10">
    <location>
        <begin position="39"/>
        <end position="260"/>
    </location>
</feature>
<dbReference type="Proteomes" id="UP000054107">
    <property type="component" value="Unassembled WGS sequence"/>
</dbReference>
<dbReference type="InterPro" id="IPR051136">
    <property type="entry name" value="Intracellular_Lectin-GPT"/>
</dbReference>
<evidence type="ECO:0000256" key="2">
    <source>
        <dbReference type="ARBA" id="ARBA00022692"/>
    </source>
</evidence>
<feature type="coiled-coil region" evidence="6">
    <location>
        <begin position="399"/>
        <end position="426"/>
    </location>
</feature>
<name>A0A0B7NUH1_9FUNG</name>
<dbReference type="PANTHER" id="PTHR12223">
    <property type="entry name" value="VESICULAR MANNOSE-BINDING LECTIN"/>
    <property type="match status" value="1"/>
</dbReference>
<keyword evidence="6" id="KW-0175">Coiled coil</keyword>
<evidence type="ECO:0000313" key="11">
    <source>
        <dbReference type="EMBL" id="CEP18644.1"/>
    </source>
</evidence>
<feature type="compositionally biased region" description="Polar residues" evidence="7">
    <location>
        <begin position="365"/>
        <end position="375"/>
    </location>
</feature>
<evidence type="ECO:0000313" key="12">
    <source>
        <dbReference type="Proteomes" id="UP000054107"/>
    </source>
</evidence>
<dbReference type="GO" id="GO:0030134">
    <property type="term" value="C:COPII-coated ER to Golgi transport vesicle"/>
    <property type="evidence" value="ECO:0007669"/>
    <property type="project" value="TreeGrafter"/>
</dbReference>
<dbReference type="OrthoDB" id="10265193at2759"/>
<feature type="coiled-coil region" evidence="6">
    <location>
        <begin position="288"/>
        <end position="315"/>
    </location>
</feature>
<evidence type="ECO:0000256" key="5">
    <source>
        <dbReference type="ARBA" id="ARBA00023136"/>
    </source>
</evidence>
<dbReference type="Pfam" id="PF03388">
    <property type="entry name" value="Lectin_leg-like"/>
    <property type="match status" value="1"/>
</dbReference>
<sequence>MKVFGVIAISSLLLFETCSAGLWGSAKTDPIQAEENLPFAPTSKFDYKLSFKKNFYHNGSVPFWTVGGDVLKSSDFIRLSPSIPNTKGFIWSEIPNPYEAWEVEVAFKVTGNNMHGGRGLAFWYTKDREETGPVFGAKDKWDGLSVWLDSANPVTHKPSTMVLLNDGTMAFAAGTDPTKHMLGSCSISYRNTESPSYLKVSYKDTTLSISMDNGSGAKDYRICVQKSGIKLPTGYYFGVSASSHTPADDHDIYSFETKQLNPPQKLEHPKRPLEDEKKKRGEEFTGIDEEQKKKIEEAEYQMRKLRDQTEGFEGETAVTMAAIYDTQRRAIEHIQIVQLQIEALGAPSPDDAITGNFQKPEFSKSVPSASGSNDIDLSRLTDQVRSESKKATDQFERLAQEQNRKMQEIQTIVARLEETLAVLDKRILAQSNMMQKKMNEVNLHSAETKGTMSTLLKYIFYAFIAQFLFGIAGYLYWKLRVERNDKKFV</sequence>
<reference evidence="11 12" key="1">
    <citation type="submission" date="2014-09" db="EMBL/GenBank/DDBJ databases">
        <authorList>
            <person name="Ellenberger Sabrina"/>
        </authorList>
    </citation>
    <scope>NUCLEOTIDE SEQUENCE [LARGE SCALE GENOMIC DNA]</scope>
    <source>
        <strain evidence="11 12">CBS 412.66</strain>
    </source>
</reference>
<feature type="transmembrane region" description="Helical" evidence="8">
    <location>
        <begin position="458"/>
        <end position="477"/>
    </location>
</feature>
<feature type="region of interest" description="Disordered" evidence="7">
    <location>
        <begin position="359"/>
        <end position="388"/>
    </location>
</feature>
<evidence type="ECO:0000256" key="1">
    <source>
        <dbReference type="ARBA" id="ARBA00004479"/>
    </source>
</evidence>
<dbReference type="AlphaFoldDB" id="A0A0B7NUH1"/>
<dbReference type="GO" id="GO:0005793">
    <property type="term" value="C:endoplasmic reticulum-Golgi intermediate compartment"/>
    <property type="evidence" value="ECO:0007669"/>
    <property type="project" value="TreeGrafter"/>
</dbReference>
<proteinExistence type="predicted"/>
<keyword evidence="2 8" id="KW-0812">Transmembrane</keyword>
<keyword evidence="5 8" id="KW-0472">Membrane</keyword>
<evidence type="ECO:0000256" key="3">
    <source>
        <dbReference type="ARBA" id="ARBA00022729"/>
    </source>
</evidence>
<evidence type="ECO:0000256" key="9">
    <source>
        <dbReference type="SAM" id="SignalP"/>
    </source>
</evidence>
<evidence type="ECO:0000256" key="4">
    <source>
        <dbReference type="ARBA" id="ARBA00022989"/>
    </source>
</evidence>
<dbReference type="GO" id="GO:0006888">
    <property type="term" value="P:endoplasmic reticulum to Golgi vesicle-mediated transport"/>
    <property type="evidence" value="ECO:0007669"/>
    <property type="project" value="TreeGrafter"/>
</dbReference>
<feature type="compositionally biased region" description="Basic and acidic residues" evidence="7">
    <location>
        <begin position="376"/>
        <end position="388"/>
    </location>
</feature>
<keyword evidence="3 9" id="KW-0732">Signal</keyword>
<dbReference type="PANTHER" id="PTHR12223:SF28">
    <property type="entry name" value="LECTIN, MANNOSE BINDING 1 LIKE"/>
    <property type="match status" value="1"/>
</dbReference>
<dbReference type="SUPFAM" id="SSF49899">
    <property type="entry name" value="Concanavalin A-like lectins/glucanases"/>
    <property type="match status" value="1"/>
</dbReference>
<dbReference type="InterPro" id="IPR013320">
    <property type="entry name" value="ConA-like_dom_sf"/>
</dbReference>
<evidence type="ECO:0000259" key="10">
    <source>
        <dbReference type="PROSITE" id="PS51328"/>
    </source>
</evidence>
<dbReference type="InterPro" id="IPR005052">
    <property type="entry name" value="Lectin_leg"/>
</dbReference>
<feature type="chain" id="PRO_5002138377" description="L-type lectin-like domain-containing protein" evidence="9">
    <location>
        <begin position="21"/>
        <end position="489"/>
    </location>
</feature>
<dbReference type="Gene3D" id="2.60.120.200">
    <property type="match status" value="1"/>
</dbReference>
<dbReference type="GO" id="GO:0005789">
    <property type="term" value="C:endoplasmic reticulum membrane"/>
    <property type="evidence" value="ECO:0007669"/>
    <property type="project" value="TreeGrafter"/>
</dbReference>
<feature type="compositionally biased region" description="Basic and acidic residues" evidence="7">
    <location>
        <begin position="265"/>
        <end position="288"/>
    </location>
</feature>
<evidence type="ECO:0000256" key="7">
    <source>
        <dbReference type="SAM" id="MobiDB-lite"/>
    </source>
</evidence>
<dbReference type="GO" id="GO:0005537">
    <property type="term" value="F:D-mannose binding"/>
    <property type="evidence" value="ECO:0007669"/>
    <property type="project" value="TreeGrafter"/>
</dbReference>
<keyword evidence="4 8" id="KW-1133">Transmembrane helix</keyword>
<dbReference type="STRING" id="35722.A0A0B7NUH1"/>
<organism evidence="11 12">
    <name type="scientific">Parasitella parasitica</name>
    <dbReference type="NCBI Taxonomy" id="35722"/>
    <lineage>
        <taxon>Eukaryota</taxon>
        <taxon>Fungi</taxon>
        <taxon>Fungi incertae sedis</taxon>
        <taxon>Mucoromycota</taxon>
        <taxon>Mucoromycotina</taxon>
        <taxon>Mucoromycetes</taxon>
        <taxon>Mucorales</taxon>
        <taxon>Mucorineae</taxon>
        <taxon>Mucoraceae</taxon>
        <taxon>Parasitella</taxon>
    </lineage>
</organism>
<dbReference type="GO" id="GO:0000139">
    <property type="term" value="C:Golgi membrane"/>
    <property type="evidence" value="ECO:0007669"/>
    <property type="project" value="TreeGrafter"/>
</dbReference>
<dbReference type="EMBL" id="LN733872">
    <property type="protein sequence ID" value="CEP18644.1"/>
    <property type="molecule type" value="Genomic_DNA"/>
</dbReference>
<gene>
    <name evidence="11" type="primary">PARPA_12950.1 scaffold 45652</name>
</gene>